<reference evidence="1" key="1">
    <citation type="submission" date="2019-08" db="EMBL/GenBank/DDBJ databases">
        <authorList>
            <person name="Kucharzyk K."/>
            <person name="Murdoch R.W."/>
            <person name="Higgins S."/>
            <person name="Loffler F."/>
        </authorList>
    </citation>
    <scope>NUCLEOTIDE SEQUENCE</scope>
</reference>
<gene>
    <name evidence="1" type="ORF">SDC9_23738</name>
</gene>
<dbReference type="EMBL" id="VSSQ01000111">
    <property type="protein sequence ID" value="MPL77878.1"/>
    <property type="molecule type" value="Genomic_DNA"/>
</dbReference>
<evidence type="ECO:0008006" key="2">
    <source>
        <dbReference type="Google" id="ProtNLM"/>
    </source>
</evidence>
<dbReference type="AlphaFoldDB" id="A0A644UFW7"/>
<protein>
    <recommendedName>
        <fullName evidence="2">DUF1998 domain-containing protein</fullName>
    </recommendedName>
</protein>
<accession>A0A644UFW7</accession>
<evidence type="ECO:0000313" key="1">
    <source>
        <dbReference type="EMBL" id="MPL77878.1"/>
    </source>
</evidence>
<organism evidence="1">
    <name type="scientific">bioreactor metagenome</name>
    <dbReference type="NCBI Taxonomy" id="1076179"/>
    <lineage>
        <taxon>unclassified sequences</taxon>
        <taxon>metagenomes</taxon>
        <taxon>ecological metagenomes</taxon>
    </lineage>
</organism>
<proteinExistence type="predicted"/>
<name>A0A644UFW7_9ZZZZ</name>
<sequence length="614" mass="69795">MERGKSQVMFRYLPESVIDFSDTHTIGKVVSWNTIPLNPENLNVGRIYYEIVERRLKRFPSKKGYPDKPKSESFIFLEPKKVNVEIFPLTFICNKCGKAYTFDKLESFKKVFAGHGYHCVCGGSLKQLDLVHYHNCGKIESPKVSKCSKHGYQEILLYKGGSRRLSDWRWQCGICGEKTGSLRSKCYECDDWMKTAPFRQSQVFYPHSFSLINTIGNHNLKTFEDQNLVKLYLSHYLGLISDGDYDEIRNSDKELGSKDKVSAARQRMIDKGYSKKDIDEILGPLDGSETQNIRDNAIKNVDQILNLSQERLNTIVSSLQGFNETLNLKGSQTIGDVIEEAKKRAESNFTTICQFPKALNDIGVSNAYVVSDLPLVSVVFGYTRVSVDPQECTLRSFPRDENYPEKTPIYVNSNETEGIILEIDRYKILKWLKMNNIISSIPSPDDEVGLKSWFLNNIDVESIPVFDEIPPNLQITKYVYSLLHTMSHVLIRKAAGLIGIDKDSLGEIIFPAVPAILIYTNNVHDFQIGGMHTLFDTGIIPWTEMAKESAMSCLYDPVCISSEASCHACLHLSEGACEHFNRDLGRHYLIGRTEANGERTIGFWERDFHESVNK</sequence>
<comment type="caution">
    <text evidence="1">The sequence shown here is derived from an EMBL/GenBank/DDBJ whole genome shotgun (WGS) entry which is preliminary data.</text>
</comment>